<evidence type="ECO:0000256" key="1">
    <source>
        <dbReference type="SAM" id="MobiDB-lite"/>
    </source>
</evidence>
<organism evidence="2 3">
    <name type="scientific">Clunio marinus</name>
    <dbReference type="NCBI Taxonomy" id="568069"/>
    <lineage>
        <taxon>Eukaryota</taxon>
        <taxon>Metazoa</taxon>
        <taxon>Ecdysozoa</taxon>
        <taxon>Arthropoda</taxon>
        <taxon>Hexapoda</taxon>
        <taxon>Insecta</taxon>
        <taxon>Pterygota</taxon>
        <taxon>Neoptera</taxon>
        <taxon>Endopterygota</taxon>
        <taxon>Diptera</taxon>
        <taxon>Nematocera</taxon>
        <taxon>Chironomoidea</taxon>
        <taxon>Chironomidae</taxon>
        <taxon>Clunio</taxon>
    </lineage>
</organism>
<reference evidence="2 3" key="1">
    <citation type="submission" date="2015-04" db="EMBL/GenBank/DDBJ databases">
        <authorList>
            <person name="Syromyatnikov M.Y."/>
            <person name="Popov V.N."/>
        </authorList>
    </citation>
    <scope>NUCLEOTIDE SEQUENCE [LARGE SCALE GENOMIC DNA]</scope>
</reference>
<evidence type="ECO:0000313" key="2">
    <source>
        <dbReference type="EMBL" id="CRK93845.1"/>
    </source>
</evidence>
<dbReference type="Proteomes" id="UP000183832">
    <property type="component" value="Unassembled WGS sequence"/>
</dbReference>
<sequence>MTISVASRIVYQEEGEEEGNDGNKENCTFVEESREDDSLSPCRFKCLKFSSAIDMLSPTIKETTDKSLSIRSTAFQMFRDN</sequence>
<dbReference type="AlphaFoldDB" id="A0A1J1I0P8"/>
<accession>A0A1J1I0P8</accession>
<dbReference type="EMBL" id="CVRI01000038">
    <property type="protein sequence ID" value="CRK93845.1"/>
    <property type="molecule type" value="Genomic_DNA"/>
</dbReference>
<feature type="region of interest" description="Disordered" evidence="1">
    <location>
        <begin position="1"/>
        <end position="25"/>
    </location>
</feature>
<name>A0A1J1I0P8_9DIPT</name>
<protein>
    <submittedName>
        <fullName evidence="2">CLUMA_CG007372, isoform A</fullName>
    </submittedName>
</protein>
<proteinExistence type="predicted"/>
<keyword evidence="3" id="KW-1185">Reference proteome</keyword>
<evidence type="ECO:0000313" key="3">
    <source>
        <dbReference type="Proteomes" id="UP000183832"/>
    </source>
</evidence>
<gene>
    <name evidence="2" type="ORF">CLUMA_CG007372</name>
</gene>